<evidence type="ECO:0000313" key="1">
    <source>
        <dbReference type="EMBL" id="CAE0103125.1"/>
    </source>
</evidence>
<protein>
    <recommendedName>
        <fullName evidence="2">KANL3/Tex30 alpha/beta hydrolase-like domain-containing protein</fullName>
    </recommendedName>
</protein>
<accession>A0A7S3ET52</accession>
<proteinExistence type="predicted"/>
<dbReference type="Gene3D" id="3.40.50.1820">
    <property type="entry name" value="alpha/beta hydrolase"/>
    <property type="match status" value="1"/>
</dbReference>
<dbReference type="EMBL" id="HBHX01006866">
    <property type="protein sequence ID" value="CAE0103125.1"/>
    <property type="molecule type" value="Transcribed_RNA"/>
</dbReference>
<name>A0A7S3ET52_9EUKA</name>
<dbReference type="InterPro" id="IPR029058">
    <property type="entry name" value="AB_hydrolase_fold"/>
</dbReference>
<gene>
    <name evidence="1" type="ORF">HERI1096_LOCUS3783</name>
</gene>
<dbReference type="PANTHER" id="PTHR42103">
    <property type="entry name" value="ALPHA/BETA-HYDROLASES SUPERFAMILY PROTEIN"/>
    <property type="match status" value="1"/>
</dbReference>
<sequence>MAKTTVRVSTPSGHLDVNCWELPGAEMSPLTCVTVHPWASLGGSEHNCVGIARTLASKGVRTITFNLHASSMVWGILANHRAEVAQVTAVCKWASTRFGGEIVLFGSSAGAPMAGTVLARLDVVSRMCAVGYTWGWLSSIAFGRHFGPLLRCPKPKLFVMGAHDEFTSVATLNAMVRRMRGPSNQVVVEEGVGHFELEQPEYDDRVAAIVLEWLRASS</sequence>
<dbReference type="PANTHER" id="PTHR42103:SF2">
    <property type="entry name" value="AB HYDROLASE-1 DOMAIN-CONTAINING PROTEIN"/>
    <property type="match status" value="1"/>
</dbReference>
<organism evidence="1">
    <name type="scientific">Haptolina ericina</name>
    <dbReference type="NCBI Taxonomy" id="156174"/>
    <lineage>
        <taxon>Eukaryota</taxon>
        <taxon>Haptista</taxon>
        <taxon>Haptophyta</taxon>
        <taxon>Prymnesiophyceae</taxon>
        <taxon>Prymnesiales</taxon>
        <taxon>Prymnesiaceae</taxon>
        <taxon>Haptolina</taxon>
    </lineage>
</organism>
<evidence type="ECO:0008006" key="2">
    <source>
        <dbReference type="Google" id="ProtNLM"/>
    </source>
</evidence>
<reference evidence="1" key="1">
    <citation type="submission" date="2021-01" db="EMBL/GenBank/DDBJ databases">
        <authorList>
            <person name="Corre E."/>
            <person name="Pelletier E."/>
            <person name="Niang G."/>
            <person name="Scheremetjew M."/>
            <person name="Finn R."/>
            <person name="Kale V."/>
            <person name="Holt S."/>
            <person name="Cochrane G."/>
            <person name="Meng A."/>
            <person name="Brown T."/>
            <person name="Cohen L."/>
        </authorList>
    </citation>
    <scope>NUCLEOTIDE SEQUENCE</scope>
    <source>
        <strain evidence="1">CCMP281</strain>
    </source>
</reference>
<dbReference type="AlphaFoldDB" id="A0A7S3ET52"/>
<dbReference type="SUPFAM" id="SSF53474">
    <property type="entry name" value="alpha/beta-Hydrolases"/>
    <property type="match status" value="1"/>
</dbReference>